<accession>A0A553HYX7</accession>
<name>A0A553HYX7_9PEZI</name>
<evidence type="ECO:0000313" key="1">
    <source>
        <dbReference type="EMBL" id="TRX93143.1"/>
    </source>
</evidence>
<dbReference type="Proteomes" id="UP000319160">
    <property type="component" value="Unassembled WGS sequence"/>
</dbReference>
<comment type="caution">
    <text evidence="1">The sequence shown here is derived from an EMBL/GenBank/DDBJ whole genome shotgun (WGS) entry which is preliminary data.</text>
</comment>
<proteinExistence type="predicted"/>
<evidence type="ECO:0000313" key="2">
    <source>
        <dbReference type="Proteomes" id="UP000319160"/>
    </source>
</evidence>
<reference evidence="2" key="1">
    <citation type="submission" date="2019-06" db="EMBL/GenBank/DDBJ databases">
        <title>Draft genome sequence of the griseofulvin-producing fungus Xylaria cubensis strain G536.</title>
        <authorList>
            <person name="Mead M.E."/>
            <person name="Raja H.A."/>
            <person name="Steenwyk J.L."/>
            <person name="Knowles S.L."/>
            <person name="Oberlies N.H."/>
            <person name="Rokas A."/>
        </authorList>
    </citation>
    <scope>NUCLEOTIDE SEQUENCE [LARGE SCALE GENOMIC DNA]</scope>
    <source>
        <strain evidence="2">G536</strain>
    </source>
</reference>
<gene>
    <name evidence="1" type="ORF">FHL15_006011</name>
</gene>
<dbReference type="AlphaFoldDB" id="A0A553HYX7"/>
<sequence length="320" mass="35788">MAAIIPDTKTTSNIDHGAINLRQYSLNAVVCRNKSLWQRPRDWTQAHLQALCVDRQSIGIVDKFDGEKRLQAIIPKLDPDHLDRSITAITSKIDPHMKAGALKALLVFDAGNIIRGGLEPRFEESLFSDNSDSIIDLAVGRCGKYRLPVQWIFYVIGSLVIPYVDSAQIDYPPGSGGNTVGHVSKQSYEPCITAILIAMAQEGDPSIDDPSTDESAVIKTQLIFTHRDDTEAIHVYRGYVSQSLIERFDHPNQPPTACSTSHLIELQHIRVPCRPQKSFRRRLLNALSIQNDNDEKVHNEKAHNPLPKTWAHIILMYSGL</sequence>
<organism evidence="1 2">
    <name type="scientific">Xylaria flabelliformis</name>
    <dbReference type="NCBI Taxonomy" id="2512241"/>
    <lineage>
        <taxon>Eukaryota</taxon>
        <taxon>Fungi</taxon>
        <taxon>Dikarya</taxon>
        <taxon>Ascomycota</taxon>
        <taxon>Pezizomycotina</taxon>
        <taxon>Sordariomycetes</taxon>
        <taxon>Xylariomycetidae</taxon>
        <taxon>Xylariales</taxon>
        <taxon>Xylariaceae</taxon>
        <taxon>Xylaria</taxon>
    </lineage>
</organism>
<keyword evidence="2" id="KW-1185">Reference proteome</keyword>
<protein>
    <submittedName>
        <fullName evidence="1">Uncharacterized protein</fullName>
    </submittedName>
</protein>
<dbReference type="EMBL" id="VFLP01000031">
    <property type="protein sequence ID" value="TRX93143.1"/>
    <property type="molecule type" value="Genomic_DNA"/>
</dbReference>
<dbReference type="OrthoDB" id="5343483at2759"/>